<dbReference type="PANTHER" id="PTHR24252:SF7">
    <property type="entry name" value="HYALIN"/>
    <property type="match status" value="1"/>
</dbReference>
<dbReference type="InterPro" id="IPR043504">
    <property type="entry name" value="Peptidase_S1_PA_chymotrypsin"/>
</dbReference>
<dbReference type="InterPro" id="IPR009003">
    <property type="entry name" value="Peptidase_S1_PA"/>
</dbReference>
<dbReference type="GO" id="GO:0006508">
    <property type="term" value="P:proteolysis"/>
    <property type="evidence" value="ECO:0007669"/>
    <property type="project" value="InterPro"/>
</dbReference>
<evidence type="ECO:0000256" key="2">
    <source>
        <dbReference type="SAM" id="Phobius"/>
    </source>
</evidence>
<protein>
    <recommendedName>
        <fullName evidence="3">Peptidase S1 domain-containing protein</fullName>
    </recommendedName>
</protein>
<dbReference type="PANTHER" id="PTHR24252">
    <property type="entry name" value="ACROSIN-RELATED"/>
    <property type="match status" value="1"/>
</dbReference>
<proteinExistence type="predicted"/>
<keyword evidence="2" id="KW-1133">Transmembrane helix</keyword>
<feature type="domain" description="Peptidase S1" evidence="3">
    <location>
        <begin position="45"/>
        <end position="89"/>
    </location>
</feature>
<dbReference type="AlphaFoldDB" id="A0A3B4GMK4"/>
<evidence type="ECO:0000313" key="4">
    <source>
        <dbReference type="Ensembl" id="ENSPNYP00000024317.1"/>
    </source>
</evidence>
<reference evidence="4" key="1">
    <citation type="submission" date="2023-09" db="UniProtKB">
        <authorList>
            <consortium name="Ensembl"/>
        </authorList>
    </citation>
    <scope>IDENTIFICATION</scope>
</reference>
<dbReference type="Gene3D" id="2.40.10.10">
    <property type="entry name" value="Trypsin-like serine proteases"/>
    <property type="match status" value="2"/>
</dbReference>
<dbReference type="Ensembl" id="ENSPNYT00000024916.1">
    <property type="protein sequence ID" value="ENSPNYP00000024317.1"/>
    <property type="gene ID" value="ENSPNYG00000018382.1"/>
</dbReference>
<dbReference type="STRING" id="303518.ENSPNYP00000024317"/>
<dbReference type="GeneTree" id="ENSGT01100000263714"/>
<dbReference type="InterPro" id="IPR018114">
    <property type="entry name" value="TRYPSIN_HIS"/>
</dbReference>
<dbReference type="SUPFAM" id="SSF50494">
    <property type="entry name" value="Trypsin-like serine proteases"/>
    <property type="match status" value="1"/>
</dbReference>
<sequence>MTTSGASQYDRSAISLQIHSDTDCRKWSLYVHVYLIIFLSATSRIIGGTIAKIGHWPWQLSLQFRGSHVCGGVLISPDFVLSAAHCFPR</sequence>
<dbReference type="GO" id="GO:0004252">
    <property type="term" value="F:serine-type endopeptidase activity"/>
    <property type="evidence" value="ECO:0007669"/>
    <property type="project" value="InterPro"/>
</dbReference>
<evidence type="ECO:0000259" key="3">
    <source>
        <dbReference type="PROSITE" id="PS50240"/>
    </source>
</evidence>
<keyword evidence="1" id="KW-1015">Disulfide bond</keyword>
<name>A0A3B4GMK4_9CICH</name>
<dbReference type="PROSITE" id="PS50240">
    <property type="entry name" value="TRYPSIN_DOM"/>
    <property type="match status" value="1"/>
</dbReference>
<accession>A0A3B4GMK4</accession>
<keyword evidence="2" id="KW-0472">Membrane</keyword>
<evidence type="ECO:0000256" key="1">
    <source>
        <dbReference type="ARBA" id="ARBA00023157"/>
    </source>
</evidence>
<dbReference type="InterPro" id="IPR001254">
    <property type="entry name" value="Trypsin_dom"/>
</dbReference>
<dbReference type="Pfam" id="PF00089">
    <property type="entry name" value="Trypsin"/>
    <property type="match status" value="1"/>
</dbReference>
<feature type="transmembrane region" description="Helical" evidence="2">
    <location>
        <begin position="29"/>
        <end position="47"/>
    </location>
</feature>
<keyword evidence="2" id="KW-0812">Transmembrane</keyword>
<dbReference type="PROSITE" id="PS00134">
    <property type="entry name" value="TRYPSIN_HIS"/>
    <property type="match status" value="1"/>
</dbReference>
<organism evidence="4">
    <name type="scientific">Pundamilia nyererei</name>
    <dbReference type="NCBI Taxonomy" id="303518"/>
    <lineage>
        <taxon>Eukaryota</taxon>
        <taxon>Metazoa</taxon>
        <taxon>Chordata</taxon>
        <taxon>Craniata</taxon>
        <taxon>Vertebrata</taxon>
        <taxon>Euteleostomi</taxon>
        <taxon>Actinopterygii</taxon>
        <taxon>Neopterygii</taxon>
        <taxon>Teleostei</taxon>
        <taxon>Neoteleostei</taxon>
        <taxon>Acanthomorphata</taxon>
        <taxon>Ovalentaria</taxon>
        <taxon>Cichlomorphae</taxon>
        <taxon>Cichliformes</taxon>
        <taxon>Cichlidae</taxon>
        <taxon>African cichlids</taxon>
        <taxon>Pseudocrenilabrinae</taxon>
        <taxon>Haplochromini</taxon>
        <taxon>Pundamilia</taxon>
    </lineage>
</organism>